<sequence length="237" mass="25361">MSRPSVLAVAHRGDPYRRRENTVGSIAAAVAAGADAVEVDVRLTRDGVPVLLHDPTLERLWDDPREVRRLTLDQLADVGAPGLRVPTLAEALKTVTEGPRARLLIDLDTPGPAAATLGLVADLGAERRVAYCGPATAMLAVRALDPDADIALTWRQPRLPARPLLEDLRPTHLNPPFGLAGPALVGAAHDAGLRVSVWTVDLRRTMRRMVAAGVDSITSNRIALLRRTLGPGPDDRP</sequence>
<dbReference type="CDD" id="cd08556">
    <property type="entry name" value="GDPD"/>
    <property type="match status" value="1"/>
</dbReference>
<dbReference type="PROSITE" id="PS51704">
    <property type="entry name" value="GP_PDE"/>
    <property type="match status" value="1"/>
</dbReference>
<dbReference type="Proteomes" id="UP001596435">
    <property type="component" value="Unassembled WGS sequence"/>
</dbReference>
<protein>
    <submittedName>
        <fullName evidence="2">Glycerophosphodiester phosphodiesterase</fullName>
    </submittedName>
</protein>
<gene>
    <name evidence="2" type="ORF">ACFQMG_05840</name>
</gene>
<dbReference type="RefSeq" id="WP_345704581.1">
    <property type="nucleotide sequence ID" value="NZ_BAABKV010000001.1"/>
</dbReference>
<evidence type="ECO:0000313" key="2">
    <source>
        <dbReference type="EMBL" id="MFC7179084.1"/>
    </source>
</evidence>
<dbReference type="InterPro" id="IPR017946">
    <property type="entry name" value="PLC-like_Pdiesterase_TIM-brl"/>
</dbReference>
<dbReference type="Pfam" id="PF03009">
    <property type="entry name" value="GDPD"/>
    <property type="match status" value="1"/>
</dbReference>
<dbReference type="PANTHER" id="PTHR46211:SF1">
    <property type="entry name" value="GLYCEROPHOSPHODIESTER PHOSPHODIESTERASE, CYTOPLASMIC"/>
    <property type="match status" value="1"/>
</dbReference>
<dbReference type="InterPro" id="IPR030395">
    <property type="entry name" value="GP_PDE_dom"/>
</dbReference>
<evidence type="ECO:0000259" key="1">
    <source>
        <dbReference type="PROSITE" id="PS51704"/>
    </source>
</evidence>
<keyword evidence="3" id="KW-1185">Reference proteome</keyword>
<dbReference type="Gene3D" id="3.20.20.190">
    <property type="entry name" value="Phosphatidylinositol (PI) phosphodiesterase"/>
    <property type="match status" value="1"/>
</dbReference>
<name>A0ABW2FSL9_9ACTN</name>
<reference evidence="3" key="1">
    <citation type="journal article" date="2019" name="Int. J. Syst. Evol. Microbiol.">
        <title>The Global Catalogue of Microorganisms (GCM) 10K type strain sequencing project: providing services to taxonomists for standard genome sequencing and annotation.</title>
        <authorList>
            <consortium name="The Broad Institute Genomics Platform"/>
            <consortium name="The Broad Institute Genome Sequencing Center for Infectious Disease"/>
            <person name="Wu L."/>
            <person name="Ma J."/>
        </authorList>
    </citation>
    <scope>NUCLEOTIDE SEQUENCE [LARGE SCALE GENOMIC DNA]</scope>
    <source>
        <strain evidence="3">CGMCC 1.12859</strain>
    </source>
</reference>
<comment type="caution">
    <text evidence="2">The sequence shown here is derived from an EMBL/GenBank/DDBJ whole genome shotgun (WGS) entry which is preliminary data.</text>
</comment>
<feature type="domain" description="GP-PDE" evidence="1">
    <location>
        <begin position="6"/>
        <end position="229"/>
    </location>
</feature>
<proteinExistence type="predicted"/>
<dbReference type="EMBL" id="JBHTAJ010000008">
    <property type="protein sequence ID" value="MFC7179084.1"/>
    <property type="molecule type" value="Genomic_DNA"/>
</dbReference>
<dbReference type="SUPFAM" id="SSF51695">
    <property type="entry name" value="PLC-like phosphodiesterases"/>
    <property type="match status" value="1"/>
</dbReference>
<accession>A0ABW2FSL9</accession>
<evidence type="ECO:0000313" key="3">
    <source>
        <dbReference type="Proteomes" id="UP001596435"/>
    </source>
</evidence>
<dbReference type="PANTHER" id="PTHR46211">
    <property type="entry name" value="GLYCEROPHOSPHORYL DIESTER PHOSPHODIESTERASE"/>
    <property type="match status" value="1"/>
</dbReference>
<organism evidence="2 3">
    <name type="scientific">Kitasatospora paranensis</name>
    <dbReference type="NCBI Taxonomy" id="258053"/>
    <lineage>
        <taxon>Bacteria</taxon>
        <taxon>Bacillati</taxon>
        <taxon>Actinomycetota</taxon>
        <taxon>Actinomycetes</taxon>
        <taxon>Kitasatosporales</taxon>
        <taxon>Streptomycetaceae</taxon>
        <taxon>Kitasatospora</taxon>
    </lineage>
</organism>